<comment type="subcellular location">
    <subcellularLocation>
        <location evidence="1">Nucleus</location>
    </subcellularLocation>
</comment>
<dbReference type="GeneID" id="117143170"/>
<evidence type="ECO:0000313" key="4">
    <source>
        <dbReference type="Proteomes" id="UP000515162"/>
    </source>
</evidence>
<proteinExistence type="predicted"/>
<dbReference type="InterPro" id="IPR004210">
    <property type="entry name" value="BESS_motif"/>
</dbReference>
<dbReference type="Proteomes" id="UP000515162">
    <property type="component" value="Chromosome 3R"/>
</dbReference>
<name>A0A6P8K3X1_DROMA</name>
<protein>
    <submittedName>
        <fullName evidence="5">Protein suppressor of variegation 3-7</fullName>
    </submittedName>
</protein>
<feature type="domain" description="BESS" evidence="3">
    <location>
        <begin position="107"/>
        <end position="146"/>
    </location>
</feature>
<feature type="region of interest" description="Disordered" evidence="2">
    <location>
        <begin position="1"/>
        <end position="25"/>
    </location>
</feature>
<dbReference type="GO" id="GO:0003677">
    <property type="term" value="F:DNA binding"/>
    <property type="evidence" value="ECO:0007669"/>
    <property type="project" value="InterPro"/>
</dbReference>
<dbReference type="GO" id="GO:0005634">
    <property type="term" value="C:nucleus"/>
    <property type="evidence" value="ECO:0007669"/>
    <property type="project" value="UniProtKB-SubCell"/>
</dbReference>
<organism evidence="4 5">
    <name type="scientific">Drosophila mauritiana</name>
    <name type="common">Fruit fly</name>
    <dbReference type="NCBI Taxonomy" id="7226"/>
    <lineage>
        <taxon>Eukaryota</taxon>
        <taxon>Metazoa</taxon>
        <taxon>Ecdysozoa</taxon>
        <taxon>Arthropoda</taxon>
        <taxon>Hexapoda</taxon>
        <taxon>Insecta</taxon>
        <taxon>Pterygota</taxon>
        <taxon>Neoptera</taxon>
        <taxon>Endopterygota</taxon>
        <taxon>Diptera</taxon>
        <taxon>Brachycera</taxon>
        <taxon>Muscomorpha</taxon>
        <taxon>Ephydroidea</taxon>
        <taxon>Drosophilidae</taxon>
        <taxon>Drosophila</taxon>
        <taxon>Sophophora</taxon>
    </lineage>
</organism>
<dbReference type="Pfam" id="PF02944">
    <property type="entry name" value="BESS"/>
    <property type="match status" value="1"/>
</dbReference>
<evidence type="ECO:0000313" key="5">
    <source>
        <dbReference type="RefSeq" id="XP_033163575.1"/>
    </source>
</evidence>
<evidence type="ECO:0000256" key="2">
    <source>
        <dbReference type="SAM" id="MobiDB-lite"/>
    </source>
</evidence>
<gene>
    <name evidence="5" type="primary">LOC117143170</name>
</gene>
<keyword evidence="1" id="KW-0539">Nucleus</keyword>
<dbReference type="AlphaFoldDB" id="A0A6P8K3X1"/>
<dbReference type="PROSITE" id="PS51031">
    <property type="entry name" value="BESS"/>
    <property type="match status" value="1"/>
</dbReference>
<dbReference type="RefSeq" id="XP_033163575.1">
    <property type="nucleotide sequence ID" value="XM_033307684.1"/>
</dbReference>
<sequence length="179" mass="20421">MWSTSNVYDETTPEHGGNEVQEASYIKEDIEPERKGLLLIKRNNIALQKSQLPYSRTMPQNRQELVESIEQDRKVLSAYFKRLSSQRDEVTSPIAAPPAADTPAPHRNSYDLFFESACISVKSLPPKLAAEAKSRISQIITEFEIRAISEMEEQQEHEMRAQTRMDNASGVVYEFRPCS</sequence>
<reference evidence="5" key="1">
    <citation type="submission" date="2025-08" db="UniProtKB">
        <authorList>
            <consortium name="RefSeq"/>
        </authorList>
    </citation>
    <scope>IDENTIFICATION</scope>
    <source>
        <strain evidence="5">Mau12</strain>
        <tissue evidence="5">Whole Body</tissue>
    </source>
</reference>
<evidence type="ECO:0000259" key="3">
    <source>
        <dbReference type="PROSITE" id="PS51031"/>
    </source>
</evidence>
<evidence type="ECO:0000256" key="1">
    <source>
        <dbReference type="PROSITE-ProRule" id="PRU00371"/>
    </source>
</evidence>
<accession>A0A6P8K3X1</accession>
<keyword evidence="4" id="KW-1185">Reference proteome</keyword>